<dbReference type="PANTHER" id="PTHR43357">
    <property type="entry name" value="INNER MEMBRANE ABC TRANSPORTER PERMEASE PROTEIN YDCV"/>
    <property type="match status" value="1"/>
</dbReference>
<keyword evidence="7 8" id="KW-0472">Membrane</keyword>
<comment type="subcellular location">
    <subcellularLocation>
        <location evidence="1">Cell inner membrane</location>
        <topology evidence="1">Multi-pass membrane protein</topology>
    </subcellularLocation>
    <subcellularLocation>
        <location evidence="8">Cell membrane</location>
        <topology evidence="8">Multi-pass membrane protein</topology>
    </subcellularLocation>
</comment>
<dbReference type="SUPFAM" id="SSF161098">
    <property type="entry name" value="MetI-like"/>
    <property type="match status" value="2"/>
</dbReference>
<feature type="transmembrane region" description="Helical" evidence="8">
    <location>
        <begin position="63"/>
        <end position="87"/>
    </location>
</feature>
<feature type="transmembrane region" description="Helical" evidence="8">
    <location>
        <begin position="294"/>
        <end position="317"/>
    </location>
</feature>
<protein>
    <submittedName>
        <fullName evidence="10">Iron(III) transport system permease protein</fullName>
    </submittedName>
</protein>
<dbReference type="RefSeq" id="WP_017523591.1">
    <property type="nucleotide sequence ID" value="NZ_JACCEX010000009.1"/>
</dbReference>
<gene>
    <name evidence="10" type="ORF">C7440_3892</name>
</gene>
<feature type="transmembrane region" description="Helical" evidence="8">
    <location>
        <begin position="383"/>
        <end position="401"/>
    </location>
</feature>
<keyword evidence="4" id="KW-0997">Cell inner membrane</keyword>
<feature type="transmembrane region" description="Helical" evidence="8">
    <location>
        <begin position="421"/>
        <end position="440"/>
    </location>
</feature>
<feature type="transmembrane region" description="Helical" evidence="8">
    <location>
        <begin position="147"/>
        <end position="171"/>
    </location>
</feature>
<keyword evidence="3" id="KW-1003">Cell membrane</keyword>
<feature type="transmembrane region" description="Helical" evidence="8">
    <location>
        <begin position="192"/>
        <end position="214"/>
    </location>
</feature>
<feature type="transmembrane region" description="Helical" evidence="8">
    <location>
        <begin position="530"/>
        <end position="548"/>
    </location>
</feature>
<dbReference type="AlphaFoldDB" id="A0A2U1CHA8"/>
<evidence type="ECO:0000256" key="3">
    <source>
        <dbReference type="ARBA" id="ARBA00022475"/>
    </source>
</evidence>
<feature type="transmembrane region" description="Helical" evidence="8">
    <location>
        <begin position="94"/>
        <end position="115"/>
    </location>
</feature>
<accession>A0A2U1CHA8</accession>
<dbReference type="CDD" id="cd06261">
    <property type="entry name" value="TM_PBP2"/>
    <property type="match status" value="2"/>
</dbReference>
<evidence type="ECO:0000256" key="6">
    <source>
        <dbReference type="ARBA" id="ARBA00022989"/>
    </source>
</evidence>
<dbReference type="Proteomes" id="UP000246145">
    <property type="component" value="Unassembled WGS sequence"/>
</dbReference>
<evidence type="ECO:0000256" key="2">
    <source>
        <dbReference type="ARBA" id="ARBA00022448"/>
    </source>
</evidence>
<dbReference type="GO" id="GO:0005886">
    <property type="term" value="C:plasma membrane"/>
    <property type="evidence" value="ECO:0007669"/>
    <property type="project" value="UniProtKB-SubCell"/>
</dbReference>
<dbReference type="PROSITE" id="PS50928">
    <property type="entry name" value="ABC_TM1"/>
    <property type="match status" value="2"/>
</dbReference>
<keyword evidence="6 8" id="KW-1133">Transmembrane helix</keyword>
<dbReference type="OrthoDB" id="9790211at2"/>
<comment type="similarity">
    <text evidence="8">Belongs to the binding-protein-dependent transport system permease family.</text>
</comment>
<evidence type="ECO:0000256" key="4">
    <source>
        <dbReference type="ARBA" id="ARBA00022519"/>
    </source>
</evidence>
<feature type="domain" description="ABC transmembrane type-1" evidence="9">
    <location>
        <begin position="59"/>
        <end position="264"/>
    </location>
</feature>
<feature type="transmembrane region" description="Helical" evidence="8">
    <location>
        <begin position="245"/>
        <end position="265"/>
    </location>
</feature>
<feature type="domain" description="ABC transmembrane type-1" evidence="9">
    <location>
        <begin position="338"/>
        <end position="547"/>
    </location>
</feature>
<evidence type="ECO:0000256" key="8">
    <source>
        <dbReference type="RuleBase" id="RU363032"/>
    </source>
</evidence>
<dbReference type="GO" id="GO:0055085">
    <property type="term" value="P:transmembrane transport"/>
    <property type="evidence" value="ECO:0007669"/>
    <property type="project" value="InterPro"/>
</dbReference>
<dbReference type="Pfam" id="PF00528">
    <property type="entry name" value="BPD_transp_1"/>
    <property type="match status" value="2"/>
</dbReference>
<keyword evidence="5 8" id="KW-0812">Transmembrane</keyword>
<dbReference type="PANTHER" id="PTHR43357:SF3">
    <property type="entry name" value="FE(3+)-TRANSPORT SYSTEM PERMEASE PROTEIN FBPB 2"/>
    <property type="match status" value="1"/>
</dbReference>
<evidence type="ECO:0000256" key="7">
    <source>
        <dbReference type="ARBA" id="ARBA00023136"/>
    </source>
</evidence>
<evidence type="ECO:0000256" key="1">
    <source>
        <dbReference type="ARBA" id="ARBA00004429"/>
    </source>
</evidence>
<proteinExistence type="inferred from homology"/>
<reference evidence="10 11" key="1">
    <citation type="submission" date="2018-04" db="EMBL/GenBank/DDBJ databases">
        <title>Genomic Encyclopedia of Type Strains, Phase IV (KMG-IV): sequencing the most valuable type-strain genomes for metagenomic binning, comparative biology and taxonomic classification.</title>
        <authorList>
            <person name="Goeker M."/>
        </authorList>
    </citation>
    <scope>NUCLEOTIDE SEQUENCE [LARGE SCALE GENOMIC DNA]</scope>
    <source>
        <strain evidence="10 11">DSM 10065</strain>
    </source>
</reference>
<dbReference type="Gene3D" id="1.10.3720.10">
    <property type="entry name" value="MetI-like"/>
    <property type="match status" value="2"/>
</dbReference>
<evidence type="ECO:0000313" key="10">
    <source>
        <dbReference type="EMBL" id="PVY60293.1"/>
    </source>
</evidence>
<name>A0A2U1CHA8_9BURK</name>
<evidence type="ECO:0000259" key="9">
    <source>
        <dbReference type="PROSITE" id="PS50928"/>
    </source>
</evidence>
<organism evidence="10 11">
    <name type="scientific">Pusillimonas noertemannii</name>
    <dbReference type="NCBI Taxonomy" id="305977"/>
    <lineage>
        <taxon>Bacteria</taxon>
        <taxon>Pseudomonadati</taxon>
        <taxon>Pseudomonadota</taxon>
        <taxon>Betaproteobacteria</taxon>
        <taxon>Burkholderiales</taxon>
        <taxon>Alcaligenaceae</taxon>
        <taxon>Pusillimonas</taxon>
    </lineage>
</organism>
<dbReference type="STRING" id="1231391.GCA_000308195_01222"/>
<keyword evidence="11" id="KW-1185">Reference proteome</keyword>
<dbReference type="InterPro" id="IPR035906">
    <property type="entry name" value="MetI-like_sf"/>
</dbReference>
<sequence length="556" mass="59765">MRQRRSGLLRPAAGWPWRLGAAIIALCVAAPVIALVWMSLDGSLDHWQHLARHVLPTALRNTALLLLGVGVLVACLGTGSAWLVTAYDFPTRRVLLWALLLPLAVPTYIVAFAYLDILHPLGPVQGLVRELLGYDSPRQFRLPDLRALPGAIFLLGFVLYPYVYLSTRVMFSTQAASLLEAGRILGQSRRGVFFRVALPLARPAIAVGVSLALLETLNDIGASEFLGVQTLTVSVYTTWITRSDLAGAAQIALSMLAIVVLLILLERHGRRHQRYANTQRMRPIQPEKLHGARALLAMALGWLPVLVGFVAPALYLLNETIKHFDAAGGVSAQLLQSGYNTVSIALAATFVTVAGALIITWAARSAHTARSRFMKLCSRVSTVGYALPGTVLAIGLLLPLIAIDDLIAWLARPFTDASPGLLLMGSTAALVCAYVIRFLAISVGSLESGLARIPPSLEQASRLLGESPSGTLRRVHLPLLRPAIGAAALLIFVDAMKELPATLLLRPVNFETLATWLYAEAARGTYEEGAVAALAIVVAGLLPVMLLARHQLKSGH</sequence>
<feature type="transmembrane region" description="Helical" evidence="8">
    <location>
        <begin position="21"/>
        <end position="40"/>
    </location>
</feature>
<comment type="caution">
    <text evidence="10">The sequence shown here is derived from an EMBL/GenBank/DDBJ whole genome shotgun (WGS) entry which is preliminary data.</text>
</comment>
<keyword evidence="2 8" id="KW-0813">Transport</keyword>
<evidence type="ECO:0000313" key="11">
    <source>
        <dbReference type="Proteomes" id="UP000246145"/>
    </source>
</evidence>
<dbReference type="EMBL" id="QEKO01000011">
    <property type="protein sequence ID" value="PVY60293.1"/>
    <property type="molecule type" value="Genomic_DNA"/>
</dbReference>
<feature type="transmembrane region" description="Helical" evidence="8">
    <location>
        <begin position="337"/>
        <end position="362"/>
    </location>
</feature>
<dbReference type="InterPro" id="IPR000515">
    <property type="entry name" value="MetI-like"/>
</dbReference>
<evidence type="ECO:0000256" key="5">
    <source>
        <dbReference type="ARBA" id="ARBA00022692"/>
    </source>
</evidence>